<reference evidence="1 2" key="1">
    <citation type="submission" date="2024-04" db="EMBL/GenBank/DDBJ databases">
        <authorList>
            <person name="Fracassetti M."/>
        </authorList>
    </citation>
    <scope>NUCLEOTIDE SEQUENCE [LARGE SCALE GENOMIC DNA]</scope>
</reference>
<dbReference type="AlphaFoldDB" id="A0AAV2DB99"/>
<evidence type="ECO:0000313" key="1">
    <source>
        <dbReference type="EMBL" id="CAL1370830.1"/>
    </source>
</evidence>
<gene>
    <name evidence="1" type="ORF">LTRI10_LOCUS12927</name>
</gene>
<dbReference type="Proteomes" id="UP001497516">
    <property type="component" value="Chromosome 2"/>
</dbReference>
<accession>A0AAV2DB99</accession>
<name>A0AAV2DB99_9ROSI</name>
<organism evidence="1 2">
    <name type="scientific">Linum trigynum</name>
    <dbReference type="NCBI Taxonomy" id="586398"/>
    <lineage>
        <taxon>Eukaryota</taxon>
        <taxon>Viridiplantae</taxon>
        <taxon>Streptophyta</taxon>
        <taxon>Embryophyta</taxon>
        <taxon>Tracheophyta</taxon>
        <taxon>Spermatophyta</taxon>
        <taxon>Magnoliopsida</taxon>
        <taxon>eudicotyledons</taxon>
        <taxon>Gunneridae</taxon>
        <taxon>Pentapetalae</taxon>
        <taxon>rosids</taxon>
        <taxon>fabids</taxon>
        <taxon>Malpighiales</taxon>
        <taxon>Linaceae</taxon>
        <taxon>Linum</taxon>
    </lineage>
</organism>
<keyword evidence="2" id="KW-1185">Reference proteome</keyword>
<protein>
    <submittedName>
        <fullName evidence="1">Uncharacterized protein</fullName>
    </submittedName>
</protein>
<evidence type="ECO:0000313" key="2">
    <source>
        <dbReference type="Proteomes" id="UP001497516"/>
    </source>
</evidence>
<dbReference type="EMBL" id="OZ034815">
    <property type="protein sequence ID" value="CAL1370830.1"/>
    <property type="molecule type" value="Genomic_DNA"/>
</dbReference>
<sequence length="72" mass="8147">MPPPPPTNHPPLLLADSNEEETRTIAVVFEEDPLWLKTDSSFSARLIPLLCSSTYGGWSHRRRKRNLFGGEN</sequence>
<proteinExistence type="predicted"/>